<evidence type="ECO:0000313" key="2">
    <source>
        <dbReference type="Proteomes" id="UP000631114"/>
    </source>
</evidence>
<dbReference type="AlphaFoldDB" id="A0A835LGC3"/>
<comment type="caution">
    <text evidence="1">The sequence shown here is derived from an EMBL/GenBank/DDBJ whole genome shotgun (WGS) entry which is preliminary data.</text>
</comment>
<evidence type="ECO:0000313" key="1">
    <source>
        <dbReference type="EMBL" id="KAF9590799.1"/>
    </source>
</evidence>
<accession>A0A835LGC3</accession>
<dbReference type="Proteomes" id="UP000631114">
    <property type="component" value="Unassembled WGS sequence"/>
</dbReference>
<dbReference type="OrthoDB" id="338614at2759"/>
<gene>
    <name evidence="1" type="ORF">IFM89_038391</name>
</gene>
<dbReference type="EMBL" id="JADFTS010000009">
    <property type="protein sequence ID" value="KAF9590799.1"/>
    <property type="molecule type" value="Genomic_DNA"/>
</dbReference>
<name>A0A835LGC3_9MAGN</name>
<reference evidence="1 2" key="1">
    <citation type="submission" date="2020-10" db="EMBL/GenBank/DDBJ databases">
        <title>The Coptis chinensis genome and diversification of protoberbering-type alkaloids.</title>
        <authorList>
            <person name="Wang B."/>
            <person name="Shu S."/>
            <person name="Song C."/>
            <person name="Liu Y."/>
        </authorList>
    </citation>
    <scope>NUCLEOTIDE SEQUENCE [LARGE SCALE GENOMIC DNA]</scope>
    <source>
        <strain evidence="1">HL-2020</strain>
        <tissue evidence="1">Leaf</tissue>
    </source>
</reference>
<protein>
    <submittedName>
        <fullName evidence="1">Uncharacterized protein</fullName>
    </submittedName>
</protein>
<proteinExistence type="predicted"/>
<organism evidence="1 2">
    <name type="scientific">Coptis chinensis</name>
    <dbReference type="NCBI Taxonomy" id="261450"/>
    <lineage>
        <taxon>Eukaryota</taxon>
        <taxon>Viridiplantae</taxon>
        <taxon>Streptophyta</taxon>
        <taxon>Embryophyta</taxon>
        <taxon>Tracheophyta</taxon>
        <taxon>Spermatophyta</taxon>
        <taxon>Magnoliopsida</taxon>
        <taxon>Ranunculales</taxon>
        <taxon>Ranunculaceae</taxon>
        <taxon>Coptidoideae</taxon>
        <taxon>Coptis</taxon>
    </lineage>
</organism>
<keyword evidence="2" id="KW-1185">Reference proteome</keyword>
<sequence length="225" mass="25911">MLNEKQVTAMLRASCQRLKLREDNIETIWEDIRSVEPWRIVLYFQDVPFFLVSLTESLATISPLRDWEACQGDHTKGGVMLNLYQMLWDGSKTPGASHLPALWTQQGIWLAISTADLNLKLMRWRALPSLNLNVVLHQVSSFSCWYTWLPGYLYAHGLGCAENHTIHLYRVSYIQRTHIPIDSLNDDVGLFCFCPSISITSSTHFADQNQKTRLQLCKNRLSIRN</sequence>